<evidence type="ECO:0000259" key="2">
    <source>
        <dbReference type="Pfam" id="PF00326"/>
    </source>
</evidence>
<dbReference type="InterPro" id="IPR029058">
    <property type="entry name" value="AB_hydrolase_fold"/>
</dbReference>
<feature type="domain" description="Dipeptidylpeptidase IV N-terminal" evidence="3">
    <location>
        <begin position="106"/>
        <end position="163"/>
    </location>
</feature>
<name>A0A1H7RUS6_OLID1</name>
<proteinExistence type="predicted"/>
<sequence>MKRILLFLPILCLNTAFAQQKPILTVEKIMRDPRWMGSSPESISWGAFNDQLYFRWNPEAKDYASLYSIDAKGYTPKKQAEEEVNNFVSQVSYSKDGQQAIYVKQGDLFFQNIKTKKEKQLTSTVDKEAAPQFSVDENAVVFKRGNNLFTISLLNGELKQLTNFSIGAGKKEDAKLSKQNQWLKDNQLSLFEVLKDRRKQKGVQDSLEKLQEGKRLKELPINENEILKEVKASPNLQYISYLTYTPSKENRNTIVPSFVTESGYTEDIQARDKVGDQQGKTSAFLYNIKQDTIIPINTAQLTGIKDIPTFYNDYPAKKDSLLKVNAERPVNIANVYWSPKGDKAIVTIYAQDHKDRWIALLNLQTGDLETLDRQHDDAWIAGPGIGGSWGGATVGWLDGDRFYFQSEATGYSHLYTINVLTKKKSQLTEGPFEVQDVILSKDKKTFYVTANKEHPGITHFYRLSVNGGNLEQITSMKGGNEVTLSPDEKWLAIRYSNSNTPWELYLQENKAGAKAIQITDARSDEFKSYPWRTPEVISFANRYGDSVYARLYTPEKAKVNKPAVVFVHGAGYLQNVHYWWSSYFREYMFHNLLTDLGYTVLDIDYTASAGYGRNHRTGIYRHMGGKDLSDQVDGAKLLVDKYGINSKNIGIYGGSYGGFITLMAMFNEPHAFAAGAALRSVTDWAHYNHGYTSNILNEPVNDPKAYQQSSPINFASGLQGHLLMCHGMVDENVHFQDIVRLNQRLIELGKNNWELAVYPVEDHGFVEPSSWTDEYKRILKLFEERLVNE</sequence>
<reference evidence="5" key="1">
    <citation type="submission" date="2016-10" db="EMBL/GenBank/DDBJ databases">
        <authorList>
            <person name="Varghese N."/>
            <person name="Submissions S."/>
        </authorList>
    </citation>
    <scope>NUCLEOTIDE SEQUENCE [LARGE SCALE GENOMIC DNA]</scope>
    <source>
        <strain evidence="5">DSM 18733</strain>
    </source>
</reference>
<dbReference type="RefSeq" id="WP_093325948.1">
    <property type="nucleotide sequence ID" value="NZ_FOAF01000003.1"/>
</dbReference>
<dbReference type="Pfam" id="PF00930">
    <property type="entry name" value="DPPIV_N"/>
    <property type="match status" value="2"/>
</dbReference>
<keyword evidence="4" id="KW-0645">Protease</keyword>
<dbReference type="Gene3D" id="2.140.10.30">
    <property type="entry name" value="Dipeptidylpeptidase IV, N-terminal domain"/>
    <property type="match status" value="2"/>
</dbReference>
<dbReference type="GO" id="GO:0008239">
    <property type="term" value="F:dipeptidyl-peptidase activity"/>
    <property type="evidence" value="ECO:0007669"/>
    <property type="project" value="TreeGrafter"/>
</dbReference>
<dbReference type="SUPFAM" id="SSF82171">
    <property type="entry name" value="DPP6 N-terminal domain-like"/>
    <property type="match status" value="1"/>
</dbReference>
<evidence type="ECO:0000313" key="4">
    <source>
        <dbReference type="EMBL" id="SEL64013.1"/>
    </source>
</evidence>
<dbReference type="STRING" id="407022.SAMN05661044_02954"/>
<dbReference type="PANTHER" id="PTHR11731:SF193">
    <property type="entry name" value="DIPEPTIDYL PEPTIDASE 9"/>
    <property type="match status" value="1"/>
</dbReference>
<dbReference type="PANTHER" id="PTHR11731">
    <property type="entry name" value="PROTEASE FAMILY S9B,C DIPEPTIDYL-PEPTIDASE IV-RELATED"/>
    <property type="match status" value="1"/>
</dbReference>
<dbReference type="Pfam" id="PF00326">
    <property type="entry name" value="Peptidase_S9"/>
    <property type="match status" value="1"/>
</dbReference>
<accession>A0A1H7RUS6</accession>
<dbReference type="InterPro" id="IPR050278">
    <property type="entry name" value="Serine_Prot_S9B/DPPIV"/>
</dbReference>
<dbReference type="Proteomes" id="UP000199421">
    <property type="component" value="Unassembled WGS sequence"/>
</dbReference>
<keyword evidence="1" id="KW-0732">Signal</keyword>
<dbReference type="Gene3D" id="3.40.50.1820">
    <property type="entry name" value="alpha/beta hydrolase"/>
    <property type="match status" value="1"/>
</dbReference>
<dbReference type="InterPro" id="IPR001375">
    <property type="entry name" value="Peptidase_S9_cat"/>
</dbReference>
<dbReference type="GO" id="GO:0004177">
    <property type="term" value="F:aminopeptidase activity"/>
    <property type="evidence" value="ECO:0007669"/>
    <property type="project" value="UniProtKB-KW"/>
</dbReference>
<dbReference type="GO" id="GO:0008236">
    <property type="term" value="F:serine-type peptidase activity"/>
    <property type="evidence" value="ECO:0007669"/>
    <property type="project" value="InterPro"/>
</dbReference>
<feature type="domain" description="Peptidase S9 prolyl oligopeptidase catalytic" evidence="2">
    <location>
        <begin position="591"/>
        <end position="786"/>
    </location>
</feature>
<dbReference type="EMBL" id="FOAF01000003">
    <property type="protein sequence ID" value="SEL64013.1"/>
    <property type="molecule type" value="Genomic_DNA"/>
</dbReference>
<keyword evidence="4" id="KW-0378">Hydrolase</keyword>
<evidence type="ECO:0000313" key="5">
    <source>
        <dbReference type="Proteomes" id="UP000199421"/>
    </source>
</evidence>
<dbReference type="GO" id="GO:0006508">
    <property type="term" value="P:proteolysis"/>
    <property type="evidence" value="ECO:0007669"/>
    <property type="project" value="InterPro"/>
</dbReference>
<dbReference type="OrthoDB" id="9777457at2"/>
<dbReference type="InterPro" id="IPR002469">
    <property type="entry name" value="Peptidase_S9B_N"/>
</dbReference>
<keyword evidence="4" id="KW-0031">Aminopeptidase</keyword>
<evidence type="ECO:0000256" key="1">
    <source>
        <dbReference type="SAM" id="SignalP"/>
    </source>
</evidence>
<feature type="chain" id="PRO_5011794680" evidence="1">
    <location>
        <begin position="19"/>
        <end position="789"/>
    </location>
</feature>
<gene>
    <name evidence="4" type="ORF">SAMN05661044_02954</name>
</gene>
<keyword evidence="5" id="KW-1185">Reference proteome</keyword>
<feature type="domain" description="Dipeptidylpeptidase IV N-terminal" evidence="3">
    <location>
        <begin position="223"/>
        <end position="502"/>
    </location>
</feature>
<protein>
    <submittedName>
        <fullName evidence="4">Dipeptidyl aminopeptidase/acylaminoacyl peptidase</fullName>
    </submittedName>
</protein>
<dbReference type="SUPFAM" id="SSF53474">
    <property type="entry name" value="alpha/beta-Hydrolases"/>
    <property type="match status" value="1"/>
</dbReference>
<feature type="signal peptide" evidence="1">
    <location>
        <begin position="1"/>
        <end position="18"/>
    </location>
</feature>
<dbReference type="AlphaFoldDB" id="A0A1H7RUS6"/>
<organism evidence="4 5">
    <name type="scientific">Olivibacter domesticus</name>
    <name type="common">Pseudosphingobacterium domesticum</name>
    <dbReference type="NCBI Taxonomy" id="407022"/>
    <lineage>
        <taxon>Bacteria</taxon>
        <taxon>Pseudomonadati</taxon>
        <taxon>Bacteroidota</taxon>
        <taxon>Sphingobacteriia</taxon>
        <taxon>Sphingobacteriales</taxon>
        <taxon>Sphingobacteriaceae</taxon>
        <taxon>Olivibacter</taxon>
    </lineage>
</organism>
<evidence type="ECO:0000259" key="3">
    <source>
        <dbReference type="Pfam" id="PF00930"/>
    </source>
</evidence>